<protein>
    <submittedName>
        <fullName evidence="8">Oxygenase (Secreted protein)</fullName>
        <ecNumber evidence="8">1.14.11.-</ecNumber>
    </submittedName>
</protein>
<accession>A0A380NZZ6</accession>
<feature type="binding site" evidence="5">
    <location>
        <position position="297"/>
    </location>
    <ligand>
        <name>2-oxoglutarate</name>
        <dbReference type="ChEBI" id="CHEBI:16810"/>
    </ligand>
</feature>
<dbReference type="Pfam" id="PF02668">
    <property type="entry name" value="TauD"/>
    <property type="match status" value="1"/>
</dbReference>
<evidence type="ECO:0000256" key="1">
    <source>
        <dbReference type="ARBA" id="ARBA00008425"/>
    </source>
</evidence>
<feature type="binding site" evidence="5">
    <location>
        <position position="171"/>
    </location>
    <ligand>
        <name>2-oxoglutarate</name>
        <dbReference type="ChEBI" id="CHEBI:16810"/>
    </ligand>
</feature>
<feature type="binding site" evidence="6">
    <location>
        <position position="279"/>
    </location>
    <ligand>
        <name>Fe cation</name>
        <dbReference type="ChEBI" id="CHEBI:24875"/>
    </ligand>
</feature>
<evidence type="ECO:0000256" key="4">
    <source>
        <dbReference type="ARBA" id="ARBA00023004"/>
    </source>
</evidence>
<evidence type="ECO:0000256" key="3">
    <source>
        <dbReference type="ARBA" id="ARBA00023002"/>
    </source>
</evidence>
<evidence type="ECO:0000256" key="5">
    <source>
        <dbReference type="PIRSR" id="PIRSR019543-1"/>
    </source>
</evidence>
<dbReference type="EC" id="1.14.11.-" evidence="8"/>
<dbReference type="InterPro" id="IPR042098">
    <property type="entry name" value="TauD-like_sf"/>
</dbReference>
<feature type="binding site" evidence="6">
    <location>
        <position position="146"/>
    </location>
    <ligand>
        <name>Fe cation</name>
        <dbReference type="ChEBI" id="CHEBI:24875"/>
    </ligand>
</feature>
<keyword evidence="3 8" id="KW-0560">Oxidoreductase</keyword>
<dbReference type="GO" id="GO:0005506">
    <property type="term" value="F:iron ion binding"/>
    <property type="evidence" value="ECO:0007669"/>
    <property type="project" value="InterPro"/>
</dbReference>
<evidence type="ECO:0000259" key="7">
    <source>
        <dbReference type="Pfam" id="PF02668"/>
    </source>
</evidence>
<gene>
    <name evidence="8" type="primary">asnO_3</name>
    <name evidence="8" type="ORF">NCTC7807_03404</name>
</gene>
<evidence type="ECO:0000256" key="2">
    <source>
        <dbReference type="ARBA" id="ARBA00022723"/>
    </source>
</evidence>
<keyword evidence="2 6" id="KW-0479">Metal-binding</keyword>
<feature type="domain" description="TauD/TfdA-like" evidence="7">
    <location>
        <begin position="261"/>
        <end position="298"/>
    </location>
</feature>
<name>A0A380NZZ6_STRGR</name>
<evidence type="ECO:0000313" key="8">
    <source>
        <dbReference type="EMBL" id="SUP57856.1"/>
    </source>
</evidence>
<comment type="similarity">
    <text evidence="1">Belongs to the clavaminate synthase family.</text>
</comment>
<feature type="binding site" evidence="5">
    <location>
        <position position="293"/>
    </location>
    <ligand>
        <name>2-oxoglutarate</name>
        <dbReference type="ChEBI" id="CHEBI:16810"/>
    </ligand>
</feature>
<organism evidence="8 9">
    <name type="scientific">Streptomyces griseus</name>
    <dbReference type="NCBI Taxonomy" id="1911"/>
    <lineage>
        <taxon>Bacteria</taxon>
        <taxon>Bacillati</taxon>
        <taxon>Actinomycetota</taxon>
        <taxon>Actinomycetes</taxon>
        <taxon>Kitasatosporales</taxon>
        <taxon>Streptomycetaceae</taxon>
        <taxon>Streptomyces</taxon>
    </lineage>
</organism>
<feature type="binding site" evidence="6">
    <location>
        <position position="144"/>
    </location>
    <ligand>
        <name>Fe cation</name>
        <dbReference type="ChEBI" id="CHEBI:24875"/>
    </ligand>
</feature>
<reference evidence="8 9" key="1">
    <citation type="submission" date="2018-06" db="EMBL/GenBank/DDBJ databases">
        <authorList>
            <consortium name="Pathogen Informatics"/>
            <person name="Doyle S."/>
        </authorList>
    </citation>
    <scope>NUCLEOTIDE SEQUENCE [LARGE SCALE GENOMIC DNA]</scope>
    <source>
        <strain evidence="8 9">NCTC7807</strain>
    </source>
</reference>
<dbReference type="Proteomes" id="UP000254150">
    <property type="component" value="Unassembled WGS sequence"/>
</dbReference>
<dbReference type="InterPro" id="IPR003819">
    <property type="entry name" value="TauD/TfdA-like"/>
</dbReference>
<dbReference type="EMBL" id="UHID01000006">
    <property type="protein sequence ID" value="SUP57856.1"/>
    <property type="molecule type" value="Genomic_DNA"/>
</dbReference>
<keyword evidence="4 6" id="KW-0408">Iron</keyword>
<dbReference type="GO" id="GO:0016491">
    <property type="term" value="F:oxidoreductase activity"/>
    <property type="evidence" value="ECO:0007669"/>
    <property type="project" value="UniProtKB-KW"/>
</dbReference>
<dbReference type="InterPro" id="IPR014503">
    <property type="entry name" value="Clavaminate_syn-like"/>
</dbReference>
<dbReference type="SUPFAM" id="SSF51197">
    <property type="entry name" value="Clavaminate synthase-like"/>
    <property type="match status" value="1"/>
</dbReference>
<dbReference type="Gene3D" id="3.60.130.10">
    <property type="entry name" value="Clavaminate synthase-like"/>
    <property type="match status" value="1"/>
</dbReference>
<evidence type="ECO:0000313" key="9">
    <source>
        <dbReference type="Proteomes" id="UP000254150"/>
    </source>
</evidence>
<dbReference type="AlphaFoldDB" id="A0A380NZZ6"/>
<evidence type="ECO:0000256" key="6">
    <source>
        <dbReference type="PIRSR" id="PIRSR019543-2"/>
    </source>
</evidence>
<proteinExistence type="inferred from homology"/>
<sequence length="320" mass="34629">MRRLQLTEAEQGETDTLVGRFLDAGHDWDPLVAAEAATAAAPGLPLRLREFLAGARTAESDITVVSGIPLDPALVPTPTGWEAAAKSAAGRREEAALLLCGSVMGDAFGWESQQEGRIVHDICPAPGMESSLTSASSEKTLSLHTEDVFHPCRADYVALLCLRNPDGVGTTVASVEDVDLPAEVRGTLAEPRFRFFPDDSHSGPVPGREGGPAAYPEERVLFGPEHAPYLRFDVDFMAGADVAAAEAVRVTDALLRSSAGRVVLHPGDLVFIDNYKVVHGRDPFTPRYDGEDRWLKRVNLLRDVRRLYAQGRVRSRLVPA</sequence>
<dbReference type="PIRSF" id="PIRSF019543">
    <property type="entry name" value="Clavaminate_syn"/>
    <property type="match status" value="1"/>
</dbReference>
<dbReference type="RefSeq" id="WP_115068892.1">
    <property type="nucleotide sequence ID" value="NZ_UHID01000006.1"/>
</dbReference>